<reference evidence="4" key="1">
    <citation type="submission" date="2023-01" db="EMBL/GenBank/DDBJ databases">
        <title>Complete genome sequence of Planctobacterium marinum strain Dej080120_11.</title>
        <authorList>
            <person name="Ueki S."/>
            <person name="Maruyama F."/>
        </authorList>
    </citation>
    <scope>NUCLEOTIDE SEQUENCE</scope>
    <source>
        <strain evidence="4">Dej080120_11</strain>
    </source>
</reference>
<name>A0AA48HL49_9ALTE</name>
<dbReference type="KEGG" id="pmaw:MACH26_10630"/>
<feature type="domain" description="N-acetyltransferase" evidence="3">
    <location>
        <begin position="6"/>
        <end position="151"/>
    </location>
</feature>
<dbReference type="Proteomes" id="UP001333710">
    <property type="component" value="Chromosome"/>
</dbReference>
<evidence type="ECO:0000313" key="5">
    <source>
        <dbReference type="Proteomes" id="UP001333710"/>
    </source>
</evidence>
<dbReference type="SUPFAM" id="SSF55729">
    <property type="entry name" value="Acyl-CoA N-acyltransferases (Nat)"/>
    <property type="match status" value="1"/>
</dbReference>
<dbReference type="AlphaFoldDB" id="A0AA48HL49"/>
<dbReference type="CDD" id="cd04301">
    <property type="entry name" value="NAT_SF"/>
    <property type="match status" value="1"/>
</dbReference>
<evidence type="ECO:0000256" key="1">
    <source>
        <dbReference type="ARBA" id="ARBA00022679"/>
    </source>
</evidence>
<keyword evidence="5" id="KW-1185">Reference proteome</keyword>
<dbReference type="InterPro" id="IPR050832">
    <property type="entry name" value="Bact_Acetyltransf"/>
</dbReference>
<dbReference type="PROSITE" id="PS51186">
    <property type="entry name" value="GNAT"/>
    <property type="match status" value="1"/>
</dbReference>
<dbReference type="InterPro" id="IPR000182">
    <property type="entry name" value="GNAT_dom"/>
</dbReference>
<evidence type="ECO:0000256" key="2">
    <source>
        <dbReference type="ARBA" id="ARBA00023315"/>
    </source>
</evidence>
<dbReference type="RefSeq" id="WP_338291520.1">
    <property type="nucleotide sequence ID" value="NZ_AP027272.1"/>
</dbReference>
<protein>
    <submittedName>
        <fullName evidence="4">N-acetyltransferase</fullName>
    </submittedName>
</protein>
<organism evidence="4 5">
    <name type="scientific">Planctobacterium marinum</name>
    <dbReference type="NCBI Taxonomy" id="1631968"/>
    <lineage>
        <taxon>Bacteria</taxon>
        <taxon>Pseudomonadati</taxon>
        <taxon>Pseudomonadota</taxon>
        <taxon>Gammaproteobacteria</taxon>
        <taxon>Alteromonadales</taxon>
        <taxon>Alteromonadaceae</taxon>
        <taxon>Planctobacterium</taxon>
    </lineage>
</organism>
<keyword evidence="1" id="KW-0808">Transferase</keyword>
<sequence length="157" mass="17607">MTHVSGLLRKPRKDEAARLTELALASKQYWGYSDDFIADCRAELRVTPDKLLAAQYRFKLLESAGDIAGFYCLEQHTDRHFEVEALFVAPEYVGCGVGRLLWRDLVAIAQQSGAKMLSIASDPNAENFYLKMGAKRVSLIPSKSIVGRTLPLLEFRL</sequence>
<dbReference type="Pfam" id="PF00583">
    <property type="entry name" value="Acetyltransf_1"/>
    <property type="match status" value="1"/>
</dbReference>
<dbReference type="EMBL" id="AP027272">
    <property type="protein sequence ID" value="BDX05542.1"/>
    <property type="molecule type" value="Genomic_DNA"/>
</dbReference>
<evidence type="ECO:0000259" key="3">
    <source>
        <dbReference type="PROSITE" id="PS51186"/>
    </source>
</evidence>
<accession>A0AA48HL49</accession>
<gene>
    <name evidence="4" type="ORF">MACH26_10630</name>
</gene>
<evidence type="ECO:0000313" key="4">
    <source>
        <dbReference type="EMBL" id="BDX05542.1"/>
    </source>
</evidence>
<dbReference type="InterPro" id="IPR016181">
    <property type="entry name" value="Acyl_CoA_acyltransferase"/>
</dbReference>
<keyword evidence="2" id="KW-0012">Acyltransferase</keyword>
<dbReference type="Gene3D" id="3.40.630.30">
    <property type="match status" value="1"/>
</dbReference>
<dbReference type="PANTHER" id="PTHR43877">
    <property type="entry name" value="AMINOALKYLPHOSPHONATE N-ACETYLTRANSFERASE-RELATED-RELATED"/>
    <property type="match status" value="1"/>
</dbReference>
<dbReference type="GO" id="GO:0016747">
    <property type="term" value="F:acyltransferase activity, transferring groups other than amino-acyl groups"/>
    <property type="evidence" value="ECO:0007669"/>
    <property type="project" value="InterPro"/>
</dbReference>
<proteinExistence type="predicted"/>